<dbReference type="PROSITE" id="PS50005">
    <property type="entry name" value="TPR"/>
    <property type="match status" value="1"/>
</dbReference>
<feature type="compositionally biased region" description="Low complexity" evidence="2">
    <location>
        <begin position="216"/>
        <end position="234"/>
    </location>
</feature>
<gene>
    <name evidence="3" type="primary">ygbF</name>
    <name evidence="3" type="ORF">DN745_08210</name>
</gene>
<dbReference type="NCBIfam" id="TIGR02795">
    <property type="entry name" value="tol_pal_ybgF"/>
    <property type="match status" value="1"/>
</dbReference>
<feature type="repeat" description="TPR" evidence="1">
    <location>
        <begin position="279"/>
        <end position="312"/>
    </location>
</feature>
<dbReference type="Proteomes" id="UP000249799">
    <property type="component" value="Chromosome"/>
</dbReference>
<dbReference type="AlphaFoldDB" id="A0A2Z4FK26"/>
<evidence type="ECO:0000313" key="4">
    <source>
        <dbReference type="Proteomes" id="UP000249799"/>
    </source>
</evidence>
<evidence type="ECO:0000256" key="1">
    <source>
        <dbReference type="PROSITE-ProRule" id="PRU00339"/>
    </source>
</evidence>
<dbReference type="Pfam" id="PF13174">
    <property type="entry name" value="TPR_6"/>
    <property type="match status" value="1"/>
</dbReference>
<feature type="compositionally biased region" description="Low complexity" evidence="2">
    <location>
        <begin position="187"/>
        <end position="199"/>
    </location>
</feature>
<protein>
    <submittedName>
        <fullName evidence="3">Tol-pal system protein YbgF</fullName>
    </submittedName>
</protein>
<feature type="region of interest" description="Disordered" evidence="2">
    <location>
        <begin position="81"/>
        <end position="118"/>
    </location>
</feature>
<dbReference type="InterPro" id="IPR011990">
    <property type="entry name" value="TPR-like_helical_dom_sf"/>
</dbReference>
<dbReference type="Pfam" id="PF13432">
    <property type="entry name" value="TPR_16"/>
    <property type="match status" value="1"/>
</dbReference>
<dbReference type="SUPFAM" id="SSF48452">
    <property type="entry name" value="TPR-like"/>
    <property type="match status" value="1"/>
</dbReference>
<dbReference type="GO" id="GO:0051301">
    <property type="term" value="P:cell division"/>
    <property type="evidence" value="ECO:0007669"/>
    <property type="project" value="InterPro"/>
</dbReference>
<keyword evidence="4" id="KW-1185">Reference proteome</keyword>
<keyword evidence="1" id="KW-0802">TPR repeat</keyword>
<organism evidence="3 4">
    <name type="scientific">Bradymonas sediminis</name>
    <dbReference type="NCBI Taxonomy" id="1548548"/>
    <lineage>
        <taxon>Bacteria</taxon>
        <taxon>Deltaproteobacteria</taxon>
        <taxon>Bradymonadales</taxon>
        <taxon>Bradymonadaceae</taxon>
        <taxon>Bradymonas</taxon>
    </lineage>
</organism>
<feature type="compositionally biased region" description="Polar residues" evidence="2">
    <location>
        <begin position="105"/>
        <end position="118"/>
    </location>
</feature>
<dbReference type="Gene3D" id="1.25.40.10">
    <property type="entry name" value="Tetratricopeptide repeat domain"/>
    <property type="match status" value="1"/>
</dbReference>
<feature type="region of interest" description="Disordered" evidence="2">
    <location>
        <begin position="181"/>
        <end position="234"/>
    </location>
</feature>
<feature type="region of interest" description="Disordered" evidence="2">
    <location>
        <begin position="349"/>
        <end position="369"/>
    </location>
</feature>
<feature type="compositionally biased region" description="Low complexity" evidence="2">
    <location>
        <begin position="140"/>
        <end position="161"/>
    </location>
</feature>
<accession>A0A2Z4FK26</accession>
<dbReference type="InterPro" id="IPR014162">
    <property type="entry name" value="CpoB_C"/>
</dbReference>
<dbReference type="HAMAP" id="MF_02066">
    <property type="entry name" value="CpoB"/>
    <property type="match status" value="1"/>
</dbReference>
<sequence length="369" mass="40429">MVPALLGLSVGVGCAHQPTNQAKDAVSVQQQEMLQRFEEMERTNGRLSVRIEELEDQLFLLQDMTESNRIALRRHGYMQRGTYLTQNNPRPNEYDRARAPGPTPESYSGSSNPYNTQVDDGYEAREAQRANRNIRRIELPSNNPAPAQHQPQQPVAVAPAASKDEGVEVVITDEQFRDFVGDDGRRAAPASGSASNAAPRKGRAQAPVTDEKLGVSDKSSSSAPAKTAKSSASSAKKSGKNSLAIYKAALADYRGGNYAQALAGFEEFLASDPNPNYIDNGLYWIGECHYGLGDYQQATASFQRVLSEQPDGNKVPDAILKMSLAYERMNNLAQTRELLEKLTDRYPTTNAGRLGAQKLAELPERPLQN</sequence>
<dbReference type="OrthoDB" id="9781271at2"/>
<reference evidence="3 4" key="1">
    <citation type="submission" date="2018-06" db="EMBL/GenBank/DDBJ databases">
        <title>Lujinxingia sediminis gen. nov. sp. nov., a new facultative anaerobic member of the class Deltaproteobacteria, and proposal of Lujinxingaceae fam. nov.</title>
        <authorList>
            <person name="Guo L.-Y."/>
            <person name="Li C.-M."/>
            <person name="Wang S."/>
            <person name="Du Z.-J."/>
        </authorList>
    </citation>
    <scope>NUCLEOTIDE SEQUENCE [LARGE SCALE GENOMIC DNA]</scope>
    <source>
        <strain evidence="3 4">FA350</strain>
    </source>
</reference>
<proteinExistence type="inferred from homology"/>
<name>A0A2Z4FK26_9DELT</name>
<dbReference type="InterPro" id="IPR034706">
    <property type="entry name" value="CpoB"/>
</dbReference>
<evidence type="ECO:0000313" key="3">
    <source>
        <dbReference type="EMBL" id="AWV89321.1"/>
    </source>
</evidence>
<evidence type="ECO:0000256" key="2">
    <source>
        <dbReference type="SAM" id="MobiDB-lite"/>
    </source>
</evidence>
<feature type="region of interest" description="Disordered" evidence="2">
    <location>
        <begin position="139"/>
        <end position="161"/>
    </location>
</feature>
<dbReference type="KEGG" id="bsed:DN745_08210"/>
<dbReference type="EMBL" id="CP030032">
    <property type="protein sequence ID" value="AWV89321.1"/>
    <property type="molecule type" value="Genomic_DNA"/>
</dbReference>
<dbReference type="InterPro" id="IPR019734">
    <property type="entry name" value="TPR_rpt"/>
</dbReference>